<dbReference type="AlphaFoldDB" id="C7LUG3"/>
<evidence type="ECO:0000256" key="3">
    <source>
        <dbReference type="ARBA" id="ARBA00022603"/>
    </source>
</evidence>
<dbReference type="InterPro" id="IPR003682">
    <property type="entry name" value="rRNA_ssu_MeTfrase_G"/>
</dbReference>
<feature type="binding site" evidence="6">
    <location>
        <position position="88"/>
    </location>
    <ligand>
        <name>S-adenosyl-L-methionine</name>
        <dbReference type="ChEBI" id="CHEBI:59789"/>
    </ligand>
</feature>
<dbReference type="RefSeq" id="WP_015773789.1">
    <property type="nucleotide sequence ID" value="NC_013173.1"/>
</dbReference>
<keyword evidence="8" id="KW-1185">Reference proteome</keyword>
<comment type="caution">
    <text evidence="6">Lacks conserved residue(s) required for the propagation of feature annotation.</text>
</comment>
<organism evidence="7 8">
    <name type="scientific">Desulfomicrobium baculatum (strain DSM 4028 / VKM B-1378 / X)</name>
    <name type="common">Desulfovibrio baculatus</name>
    <dbReference type="NCBI Taxonomy" id="525897"/>
    <lineage>
        <taxon>Bacteria</taxon>
        <taxon>Pseudomonadati</taxon>
        <taxon>Thermodesulfobacteriota</taxon>
        <taxon>Desulfovibrionia</taxon>
        <taxon>Desulfovibrionales</taxon>
        <taxon>Desulfomicrobiaceae</taxon>
        <taxon>Desulfomicrobium</taxon>
    </lineage>
</organism>
<keyword evidence="1 6" id="KW-0963">Cytoplasm</keyword>
<dbReference type="STRING" id="525897.Dbac_1605"/>
<comment type="subcellular location">
    <subcellularLocation>
        <location evidence="6">Cytoplasm</location>
    </subcellularLocation>
</comment>
<evidence type="ECO:0000256" key="1">
    <source>
        <dbReference type="ARBA" id="ARBA00022490"/>
    </source>
</evidence>
<dbReference type="eggNOG" id="COG0357">
    <property type="taxonomic scope" value="Bacteria"/>
</dbReference>
<dbReference type="Proteomes" id="UP000002216">
    <property type="component" value="Chromosome"/>
</dbReference>
<dbReference type="PANTHER" id="PTHR31760">
    <property type="entry name" value="S-ADENOSYL-L-METHIONINE-DEPENDENT METHYLTRANSFERASES SUPERFAMILY PROTEIN"/>
    <property type="match status" value="1"/>
</dbReference>
<dbReference type="KEGG" id="dba:Dbac_1605"/>
<dbReference type="GO" id="GO:0070043">
    <property type="term" value="F:rRNA (guanine-N7-)-methyltransferase activity"/>
    <property type="evidence" value="ECO:0007669"/>
    <property type="project" value="UniProtKB-UniRule"/>
</dbReference>
<dbReference type="HAMAP" id="MF_00074">
    <property type="entry name" value="16SrRNA_methyltr_G"/>
    <property type="match status" value="1"/>
</dbReference>
<dbReference type="EC" id="2.1.1.-" evidence="6"/>
<keyword evidence="2 6" id="KW-0698">rRNA processing</keyword>
<feature type="binding site" evidence="6">
    <location>
        <position position="83"/>
    </location>
    <ligand>
        <name>S-adenosyl-L-methionine</name>
        <dbReference type="ChEBI" id="CHEBI:59789"/>
    </ligand>
</feature>
<comment type="similarity">
    <text evidence="6">Belongs to the methyltransferase superfamily. RNA methyltransferase RsmG family.</text>
</comment>
<dbReference type="NCBIfam" id="TIGR00138">
    <property type="entry name" value="rsmG_gidB"/>
    <property type="match status" value="1"/>
</dbReference>
<evidence type="ECO:0000313" key="7">
    <source>
        <dbReference type="EMBL" id="ACU89698.1"/>
    </source>
</evidence>
<dbReference type="InterPro" id="IPR029063">
    <property type="entry name" value="SAM-dependent_MTases_sf"/>
</dbReference>
<protein>
    <recommendedName>
        <fullName evidence="6">Ribosomal RNA small subunit methyltransferase G</fullName>
        <ecNumber evidence="6">2.1.1.-</ecNumber>
    </recommendedName>
    <alternativeName>
        <fullName evidence="6">16S rRNA 7-methylguanosine methyltransferase</fullName>
        <shortName evidence="6">16S rRNA m7G methyltransferase</shortName>
    </alternativeName>
</protein>
<dbReference type="GO" id="GO:0005829">
    <property type="term" value="C:cytosol"/>
    <property type="evidence" value="ECO:0007669"/>
    <property type="project" value="TreeGrafter"/>
</dbReference>
<evidence type="ECO:0000313" key="8">
    <source>
        <dbReference type="Proteomes" id="UP000002216"/>
    </source>
</evidence>
<keyword evidence="4 6" id="KW-0808">Transferase</keyword>
<dbReference type="EMBL" id="CP001629">
    <property type="protein sequence ID" value="ACU89698.1"/>
    <property type="molecule type" value="Genomic_DNA"/>
</dbReference>
<accession>C7LUG3</accession>
<evidence type="ECO:0000256" key="2">
    <source>
        <dbReference type="ARBA" id="ARBA00022552"/>
    </source>
</evidence>
<dbReference type="SUPFAM" id="SSF53335">
    <property type="entry name" value="S-adenosyl-L-methionine-dependent methyltransferases"/>
    <property type="match status" value="1"/>
</dbReference>
<evidence type="ECO:0000256" key="6">
    <source>
        <dbReference type="HAMAP-Rule" id="MF_00074"/>
    </source>
</evidence>
<gene>
    <name evidence="6" type="primary">rsmG</name>
    <name evidence="7" type="ordered locus">Dbac_1605</name>
</gene>
<sequence>MNSFPDAREIAVRAQGLGRVLTDDQARLLSVYLGLLVKWNSRMNLVGPATWTEILDTLIQDSWHLADLLQTLAPQPAQTLDLGAGAGLPGIPLRVFWQQGDYYLVEPRQKRAIFMEQAVAHMKLPRTRVICARMEALPPARREAGLIVSRAFMPWQKLLVAVKGCLAPQGRVLVMSNETSADTVDGYSLEQVRDYTVAGKKRYFRLFVLGGHDF</sequence>
<evidence type="ECO:0000256" key="5">
    <source>
        <dbReference type="ARBA" id="ARBA00022691"/>
    </source>
</evidence>
<evidence type="ECO:0000256" key="4">
    <source>
        <dbReference type="ARBA" id="ARBA00022679"/>
    </source>
</evidence>
<dbReference type="Gene3D" id="3.40.50.150">
    <property type="entry name" value="Vaccinia Virus protein VP39"/>
    <property type="match status" value="1"/>
</dbReference>
<keyword evidence="3 6" id="KW-0489">Methyltransferase</keyword>
<dbReference type="Pfam" id="PF02527">
    <property type="entry name" value="GidB"/>
    <property type="match status" value="1"/>
</dbReference>
<dbReference type="CDD" id="cd02440">
    <property type="entry name" value="AdoMet_MTases"/>
    <property type="match status" value="1"/>
</dbReference>
<feature type="binding site" evidence="6">
    <location>
        <position position="150"/>
    </location>
    <ligand>
        <name>S-adenosyl-L-methionine</name>
        <dbReference type="ChEBI" id="CHEBI:59789"/>
    </ligand>
</feature>
<dbReference type="HOGENOM" id="CLU_065341_2_3_7"/>
<reference evidence="7 8" key="1">
    <citation type="journal article" date="2009" name="Stand. Genomic Sci.">
        <title>Complete genome sequence of Desulfomicrobium baculatum type strain (X).</title>
        <authorList>
            <person name="Copeland A."/>
            <person name="Spring S."/>
            <person name="Goker M."/>
            <person name="Schneider S."/>
            <person name="Lapidus A."/>
            <person name="Del Rio T.G."/>
            <person name="Tice H."/>
            <person name="Cheng J.F."/>
            <person name="Chen F."/>
            <person name="Nolan M."/>
            <person name="Bruce D."/>
            <person name="Goodwin L."/>
            <person name="Pitluck S."/>
            <person name="Ivanova N."/>
            <person name="Mavrommatis K."/>
            <person name="Ovchinnikova G."/>
            <person name="Pati A."/>
            <person name="Chen A."/>
            <person name="Palaniappan K."/>
            <person name="Land M."/>
            <person name="Hauser L."/>
            <person name="Chang Y.J."/>
            <person name="Jeffries C.C."/>
            <person name="Meincke L."/>
            <person name="Sims D."/>
            <person name="Brettin T."/>
            <person name="Detter J.C."/>
            <person name="Han C."/>
            <person name="Chain P."/>
            <person name="Bristow J."/>
            <person name="Eisen J.A."/>
            <person name="Markowitz V."/>
            <person name="Hugenholtz P."/>
            <person name="Kyrpides N.C."/>
            <person name="Klenk H.P."/>
            <person name="Lucas S."/>
        </authorList>
    </citation>
    <scope>NUCLEOTIDE SEQUENCE [LARGE SCALE GENOMIC DNA]</scope>
    <source>
        <strain evidence="8">DSM 4028 / VKM B-1378 / X</strain>
    </source>
</reference>
<name>C7LUG3_DESBD</name>
<dbReference type="PANTHER" id="PTHR31760:SF0">
    <property type="entry name" value="S-ADENOSYL-L-METHIONINE-DEPENDENT METHYLTRANSFERASES SUPERFAMILY PROTEIN"/>
    <property type="match status" value="1"/>
</dbReference>
<comment type="function">
    <text evidence="6">Specifically methylates the N7 position of a guanine in 16S rRNA.</text>
</comment>
<proteinExistence type="inferred from homology"/>
<keyword evidence="5 6" id="KW-0949">S-adenosyl-L-methionine</keyword>